<evidence type="ECO:0000313" key="9">
    <source>
        <dbReference type="Proteomes" id="UP000198372"/>
    </source>
</evidence>
<dbReference type="GO" id="GO:0005506">
    <property type="term" value="F:iron ion binding"/>
    <property type="evidence" value="ECO:0007669"/>
    <property type="project" value="InterPro"/>
</dbReference>
<feature type="transmembrane region" description="Helical" evidence="6">
    <location>
        <begin position="126"/>
        <end position="145"/>
    </location>
</feature>
<evidence type="ECO:0000259" key="7">
    <source>
        <dbReference type="Pfam" id="PF04116"/>
    </source>
</evidence>
<dbReference type="AlphaFoldDB" id="A0A238FQ50"/>
<dbReference type="STRING" id="269621.A0A238FQ50"/>
<reference evidence="9" key="1">
    <citation type="submission" date="2016-09" db="EMBL/GenBank/DDBJ databases">
        <authorList>
            <person name="Jeantristanb JTB J.-T."/>
            <person name="Ricardo R."/>
        </authorList>
    </citation>
    <scope>NUCLEOTIDE SEQUENCE [LARGE SCALE GENOMIC DNA]</scope>
</reference>
<evidence type="ECO:0000313" key="8">
    <source>
        <dbReference type="EMBL" id="SCV73328.1"/>
    </source>
</evidence>
<proteinExistence type="predicted"/>
<evidence type="ECO:0000256" key="2">
    <source>
        <dbReference type="ARBA" id="ARBA00022692"/>
    </source>
</evidence>
<feature type="transmembrane region" description="Helical" evidence="6">
    <location>
        <begin position="183"/>
        <end position="203"/>
    </location>
</feature>
<dbReference type="EMBL" id="FMSP01000018">
    <property type="protein sequence ID" value="SCV73328.1"/>
    <property type="molecule type" value="Genomic_DNA"/>
</dbReference>
<feature type="region of interest" description="Disordered" evidence="5">
    <location>
        <begin position="26"/>
        <end position="48"/>
    </location>
</feature>
<organism evidence="8 9">
    <name type="scientific">Microbotryum intermedium</name>
    <dbReference type="NCBI Taxonomy" id="269621"/>
    <lineage>
        <taxon>Eukaryota</taxon>
        <taxon>Fungi</taxon>
        <taxon>Dikarya</taxon>
        <taxon>Basidiomycota</taxon>
        <taxon>Pucciniomycotina</taxon>
        <taxon>Microbotryomycetes</taxon>
        <taxon>Microbotryales</taxon>
        <taxon>Microbotryaceae</taxon>
        <taxon>Microbotryum</taxon>
    </lineage>
</organism>
<keyword evidence="2 6" id="KW-0812">Transmembrane</keyword>
<evidence type="ECO:0000256" key="3">
    <source>
        <dbReference type="ARBA" id="ARBA00022989"/>
    </source>
</evidence>
<accession>A0A238FQ50</accession>
<gene>
    <name evidence="8" type="ORF">BQ2448_7254</name>
</gene>
<evidence type="ECO:0000256" key="4">
    <source>
        <dbReference type="ARBA" id="ARBA00023136"/>
    </source>
</evidence>
<protein>
    <submittedName>
        <fullName evidence="8">BQ2448_7254 protein</fullName>
    </submittedName>
</protein>
<dbReference type="OrthoDB" id="6354873at2759"/>
<evidence type="ECO:0000256" key="6">
    <source>
        <dbReference type="SAM" id="Phobius"/>
    </source>
</evidence>
<evidence type="ECO:0000256" key="1">
    <source>
        <dbReference type="ARBA" id="ARBA00004370"/>
    </source>
</evidence>
<evidence type="ECO:0000256" key="5">
    <source>
        <dbReference type="SAM" id="MobiDB-lite"/>
    </source>
</evidence>
<keyword evidence="4 6" id="KW-0472">Membrane</keyword>
<dbReference type="PANTHER" id="PTHR11863">
    <property type="entry name" value="STEROL DESATURASE"/>
    <property type="match status" value="1"/>
</dbReference>
<name>A0A238FQ50_9BASI</name>
<dbReference type="GO" id="GO:0008610">
    <property type="term" value="P:lipid biosynthetic process"/>
    <property type="evidence" value="ECO:0007669"/>
    <property type="project" value="InterPro"/>
</dbReference>
<dbReference type="InterPro" id="IPR050307">
    <property type="entry name" value="Sterol_Desaturase_Related"/>
</dbReference>
<dbReference type="InterPro" id="IPR006694">
    <property type="entry name" value="Fatty_acid_hydroxylase"/>
</dbReference>
<sequence>MNIHEAASLTSSTAVAHPHCSSAFHSGAPACRHTDDRESSTDSWSSEELISYGDTAEEDSPFAGNIVHGVRTTRQLVDRRPLSDWDITWAERLCKLAAAPEQVHELVPETVDRGPMPTIPWWNDNAFILARALITTVLFYVFNFIEFARMVLDPLNRYSIRMGLLDEKKCGRDRTPNVLVNNLAFGVVAYMFIRPLFAFLLAYDKTQQPLDIIRWSYPLRLMGWQLTLDCLFYCYHRLTHEIDSLWWVHKHHHSTKHPTSILPRTTKEVLEIFILPFLSSLLWRQTFTEQWITLCYTLMVEMQGHSGIRAVMNHSSFFCLKVFDCDHDLHHRMGKSEVQVLFPAQFHVFKMNFSKQSTLYDKIYGTRGERLECYEM</sequence>
<dbReference type="GO" id="GO:0016491">
    <property type="term" value="F:oxidoreductase activity"/>
    <property type="evidence" value="ECO:0007669"/>
    <property type="project" value="InterPro"/>
</dbReference>
<keyword evidence="9" id="KW-1185">Reference proteome</keyword>
<feature type="domain" description="Fatty acid hydroxylase" evidence="7">
    <location>
        <begin position="226"/>
        <end position="366"/>
    </location>
</feature>
<keyword evidence="3 6" id="KW-1133">Transmembrane helix</keyword>
<dbReference type="Proteomes" id="UP000198372">
    <property type="component" value="Unassembled WGS sequence"/>
</dbReference>
<comment type="subcellular location">
    <subcellularLocation>
        <location evidence="1">Membrane</location>
    </subcellularLocation>
</comment>
<dbReference type="Pfam" id="PF04116">
    <property type="entry name" value="FA_hydroxylase"/>
    <property type="match status" value="1"/>
</dbReference>
<dbReference type="GO" id="GO:0016020">
    <property type="term" value="C:membrane"/>
    <property type="evidence" value="ECO:0007669"/>
    <property type="project" value="UniProtKB-SubCell"/>
</dbReference>